<keyword evidence="1" id="KW-0479">Metal-binding</keyword>
<dbReference type="Gene3D" id="6.10.140.2220">
    <property type="match status" value="1"/>
</dbReference>
<feature type="compositionally biased region" description="Polar residues" evidence="5">
    <location>
        <begin position="95"/>
        <end position="107"/>
    </location>
</feature>
<name>A0A383VIY1_TETOB</name>
<sequence length="119" mass="12391">MQEAGLPQQLCAFAQAVAGRIPLSSACNNPGCVSLAQRSELLLVGGKSCMCSRCRVARYCCKACQVEHYKWHKALCRSKAKPTAPPAAAAETAADSSGDSSNPAVASSSDMYAPLVTVL</sequence>
<feature type="region of interest" description="Disordered" evidence="5">
    <location>
        <begin position="87"/>
        <end position="107"/>
    </location>
</feature>
<gene>
    <name evidence="7" type="ORF">BQ4739_LOCUS5279</name>
</gene>
<accession>A0A383VIY1</accession>
<dbReference type="GO" id="GO:0008270">
    <property type="term" value="F:zinc ion binding"/>
    <property type="evidence" value="ECO:0007669"/>
    <property type="project" value="UniProtKB-KW"/>
</dbReference>
<reference evidence="7 8" key="1">
    <citation type="submission" date="2016-10" db="EMBL/GenBank/DDBJ databases">
        <authorList>
            <person name="Cai Z."/>
        </authorList>
    </citation>
    <scope>NUCLEOTIDE SEQUENCE [LARGE SCALE GENOMIC DNA]</scope>
</reference>
<evidence type="ECO:0000256" key="2">
    <source>
        <dbReference type="ARBA" id="ARBA00022771"/>
    </source>
</evidence>
<evidence type="ECO:0000256" key="3">
    <source>
        <dbReference type="ARBA" id="ARBA00022833"/>
    </source>
</evidence>
<evidence type="ECO:0000256" key="1">
    <source>
        <dbReference type="ARBA" id="ARBA00022723"/>
    </source>
</evidence>
<evidence type="ECO:0000259" key="6">
    <source>
        <dbReference type="PROSITE" id="PS50865"/>
    </source>
</evidence>
<keyword evidence="8" id="KW-1185">Reference proteome</keyword>
<dbReference type="InterPro" id="IPR002893">
    <property type="entry name" value="Znf_MYND"/>
</dbReference>
<dbReference type="AlphaFoldDB" id="A0A383VIY1"/>
<organism evidence="7 8">
    <name type="scientific">Tetradesmus obliquus</name>
    <name type="common">Green alga</name>
    <name type="synonym">Acutodesmus obliquus</name>
    <dbReference type="NCBI Taxonomy" id="3088"/>
    <lineage>
        <taxon>Eukaryota</taxon>
        <taxon>Viridiplantae</taxon>
        <taxon>Chlorophyta</taxon>
        <taxon>core chlorophytes</taxon>
        <taxon>Chlorophyceae</taxon>
        <taxon>CS clade</taxon>
        <taxon>Sphaeropleales</taxon>
        <taxon>Scenedesmaceae</taxon>
        <taxon>Tetradesmus</taxon>
    </lineage>
</organism>
<dbReference type="PROSITE" id="PS50865">
    <property type="entry name" value="ZF_MYND_2"/>
    <property type="match status" value="1"/>
</dbReference>
<dbReference type="Proteomes" id="UP000256970">
    <property type="component" value="Unassembled WGS sequence"/>
</dbReference>
<dbReference type="EMBL" id="FNXT01000462">
    <property type="protein sequence ID" value="SZX64789.1"/>
    <property type="molecule type" value="Genomic_DNA"/>
</dbReference>
<keyword evidence="3" id="KW-0862">Zinc</keyword>
<evidence type="ECO:0000313" key="8">
    <source>
        <dbReference type="Proteomes" id="UP000256970"/>
    </source>
</evidence>
<feature type="domain" description="MYND-type" evidence="6">
    <location>
        <begin position="32"/>
        <end position="76"/>
    </location>
</feature>
<dbReference type="SUPFAM" id="SSF144232">
    <property type="entry name" value="HIT/MYND zinc finger-like"/>
    <property type="match status" value="1"/>
</dbReference>
<evidence type="ECO:0000256" key="4">
    <source>
        <dbReference type="PROSITE-ProRule" id="PRU00134"/>
    </source>
</evidence>
<protein>
    <recommendedName>
        <fullName evidence="6">MYND-type domain-containing protein</fullName>
    </recommendedName>
</protein>
<evidence type="ECO:0000256" key="5">
    <source>
        <dbReference type="SAM" id="MobiDB-lite"/>
    </source>
</evidence>
<dbReference type="Pfam" id="PF01753">
    <property type="entry name" value="zf-MYND"/>
    <property type="match status" value="1"/>
</dbReference>
<evidence type="ECO:0000313" key="7">
    <source>
        <dbReference type="EMBL" id="SZX64789.1"/>
    </source>
</evidence>
<proteinExistence type="predicted"/>
<keyword evidence="2 4" id="KW-0863">Zinc-finger</keyword>